<sequence length="174" mass="19540">LESLDDLLKQECLPAIESITIRFCDLLLFLPTERFGRFSFLKNLSISFCLENLTSLKSLTMGACQGIVSITGDLWSNNLKSLQKLKIRDCPDLVSIGGAKAIANINTVYIAGCPKLKEIEQILRRGNWRYGMSLGCSIKYDPKKISKDTCGLHLYISCFLELDYIIASFVILDF</sequence>
<dbReference type="AlphaFoldDB" id="A0A1E5VMP4"/>
<proteinExistence type="predicted"/>
<name>A0A1E5VMP4_9POAL</name>
<reference evidence="1 2" key="1">
    <citation type="submission" date="2016-09" db="EMBL/GenBank/DDBJ databases">
        <title>The draft genome of Dichanthelium oligosanthes: A C3 panicoid grass species.</title>
        <authorList>
            <person name="Studer A.J."/>
            <person name="Schnable J.C."/>
            <person name="Brutnell T.P."/>
        </authorList>
    </citation>
    <scope>NUCLEOTIDE SEQUENCE [LARGE SCALE GENOMIC DNA]</scope>
    <source>
        <strain evidence="2">cv. Kellogg 1175</strain>
        <tissue evidence="1">Leaf</tissue>
    </source>
</reference>
<dbReference type="InterPro" id="IPR032675">
    <property type="entry name" value="LRR_dom_sf"/>
</dbReference>
<dbReference type="Gene3D" id="3.80.10.10">
    <property type="entry name" value="Ribonuclease Inhibitor"/>
    <property type="match status" value="1"/>
</dbReference>
<accession>A0A1E5VMP4</accession>
<protein>
    <submittedName>
        <fullName evidence="1">Uncharacterized protein</fullName>
    </submittedName>
</protein>
<keyword evidence="2" id="KW-1185">Reference proteome</keyword>
<evidence type="ECO:0000313" key="2">
    <source>
        <dbReference type="Proteomes" id="UP000095767"/>
    </source>
</evidence>
<evidence type="ECO:0000313" key="1">
    <source>
        <dbReference type="EMBL" id="OEL26401.1"/>
    </source>
</evidence>
<dbReference type="Proteomes" id="UP000095767">
    <property type="component" value="Unassembled WGS sequence"/>
</dbReference>
<organism evidence="1 2">
    <name type="scientific">Dichanthelium oligosanthes</name>
    <dbReference type="NCBI Taxonomy" id="888268"/>
    <lineage>
        <taxon>Eukaryota</taxon>
        <taxon>Viridiplantae</taxon>
        <taxon>Streptophyta</taxon>
        <taxon>Embryophyta</taxon>
        <taxon>Tracheophyta</taxon>
        <taxon>Spermatophyta</taxon>
        <taxon>Magnoliopsida</taxon>
        <taxon>Liliopsida</taxon>
        <taxon>Poales</taxon>
        <taxon>Poaceae</taxon>
        <taxon>PACMAD clade</taxon>
        <taxon>Panicoideae</taxon>
        <taxon>Panicodae</taxon>
        <taxon>Paniceae</taxon>
        <taxon>Dichantheliinae</taxon>
        <taxon>Dichanthelium</taxon>
    </lineage>
</organism>
<dbReference type="EMBL" id="LWDX02034665">
    <property type="protein sequence ID" value="OEL26401.1"/>
    <property type="molecule type" value="Genomic_DNA"/>
</dbReference>
<dbReference type="PANTHER" id="PTHR36766:SF70">
    <property type="entry name" value="DISEASE RESISTANCE PROTEIN RGA4"/>
    <property type="match status" value="1"/>
</dbReference>
<comment type="caution">
    <text evidence="1">The sequence shown here is derived from an EMBL/GenBank/DDBJ whole genome shotgun (WGS) entry which is preliminary data.</text>
</comment>
<feature type="non-terminal residue" evidence="1">
    <location>
        <position position="1"/>
    </location>
</feature>
<dbReference type="PANTHER" id="PTHR36766">
    <property type="entry name" value="PLANT BROAD-SPECTRUM MILDEW RESISTANCE PROTEIN RPW8"/>
    <property type="match status" value="1"/>
</dbReference>
<gene>
    <name evidence="1" type="ORF">BAE44_0012579</name>
</gene>
<dbReference type="SUPFAM" id="SSF52058">
    <property type="entry name" value="L domain-like"/>
    <property type="match status" value="1"/>
</dbReference>
<dbReference type="OrthoDB" id="694279at2759"/>